<comment type="subcellular location">
    <subcellularLocation>
        <location evidence="1">Cell membrane</location>
        <topology evidence="1">Multi-pass membrane protein</topology>
    </subcellularLocation>
</comment>
<dbReference type="PANTHER" id="PTHR30086">
    <property type="entry name" value="ARGININE EXPORTER PROTEIN ARGO"/>
    <property type="match status" value="1"/>
</dbReference>
<gene>
    <name evidence="7" type="ORF">S101395_04408</name>
</gene>
<keyword evidence="4 6" id="KW-1133">Transmembrane helix</keyword>
<protein>
    <submittedName>
        <fullName evidence="7">Cysteine/O-acetylserine efflux protein</fullName>
    </submittedName>
</protein>
<keyword evidence="5 6" id="KW-0472">Membrane</keyword>
<organism evidence="7 8">
    <name type="scientific">Bacillus sonorensis</name>
    <dbReference type="NCBI Taxonomy" id="119858"/>
    <lineage>
        <taxon>Bacteria</taxon>
        <taxon>Bacillati</taxon>
        <taxon>Bacillota</taxon>
        <taxon>Bacilli</taxon>
        <taxon>Bacillales</taxon>
        <taxon>Bacillaceae</taxon>
        <taxon>Bacillus</taxon>
    </lineage>
</organism>
<dbReference type="Pfam" id="PF01810">
    <property type="entry name" value="LysE"/>
    <property type="match status" value="1"/>
</dbReference>
<dbReference type="RefSeq" id="WP_006638823.1">
    <property type="nucleotide sequence ID" value="NZ_CABJEH010000008.1"/>
</dbReference>
<keyword evidence="2" id="KW-1003">Cell membrane</keyword>
<feature type="transmembrane region" description="Helical" evidence="6">
    <location>
        <begin position="71"/>
        <end position="88"/>
    </location>
</feature>
<evidence type="ECO:0000313" key="7">
    <source>
        <dbReference type="EMBL" id="ASB90903.1"/>
    </source>
</evidence>
<name>A0ABM6LNC5_9BACI</name>
<accession>A0ABM6LNC5</accession>
<dbReference type="PANTHER" id="PTHR30086:SF20">
    <property type="entry name" value="ARGININE EXPORTER PROTEIN ARGO-RELATED"/>
    <property type="match status" value="1"/>
</dbReference>
<evidence type="ECO:0000256" key="6">
    <source>
        <dbReference type="SAM" id="Phobius"/>
    </source>
</evidence>
<proteinExistence type="predicted"/>
<dbReference type="Proteomes" id="UP000196877">
    <property type="component" value="Chromosome"/>
</dbReference>
<reference evidence="7 8" key="1">
    <citation type="submission" date="2017-06" db="EMBL/GenBank/DDBJ databases">
        <title>Genome sequence of Bacillus sonorensis strain SRCM101395.</title>
        <authorList>
            <person name="Cho S.H."/>
        </authorList>
    </citation>
    <scope>NUCLEOTIDE SEQUENCE [LARGE SCALE GENOMIC DNA]</scope>
    <source>
        <strain evidence="7 8">SRCM101395</strain>
    </source>
</reference>
<feature type="transmembrane region" description="Helical" evidence="6">
    <location>
        <begin position="174"/>
        <end position="191"/>
    </location>
</feature>
<dbReference type="EMBL" id="CP021920">
    <property type="protein sequence ID" value="ASB90903.1"/>
    <property type="molecule type" value="Genomic_DNA"/>
</dbReference>
<feature type="transmembrane region" description="Helical" evidence="6">
    <location>
        <begin position="6"/>
        <end position="24"/>
    </location>
</feature>
<dbReference type="InterPro" id="IPR001123">
    <property type="entry name" value="LeuE-type"/>
</dbReference>
<evidence type="ECO:0000256" key="5">
    <source>
        <dbReference type="ARBA" id="ARBA00023136"/>
    </source>
</evidence>
<evidence type="ECO:0000256" key="1">
    <source>
        <dbReference type="ARBA" id="ARBA00004651"/>
    </source>
</evidence>
<evidence type="ECO:0000256" key="3">
    <source>
        <dbReference type="ARBA" id="ARBA00022692"/>
    </source>
</evidence>
<feature type="transmembrane region" description="Helical" evidence="6">
    <location>
        <begin position="44"/>
        <end position="65"/>
    </location>
</feature>
<feature type="transmembrane region" description="Helical" evidence="6">
    <location>
        <begin position="108"/>
        <end position="133"/>
    </location>
</feature>
<keyword evidence="3 6" id="KW-0812">Transmembrane</keyword>
<evidence type="ECO:0000256" key="2">
    <source>
        <dbReference type="ARBA" id="ARBA00022475"/>
    </source>
</evidence>
<keyword evidence="8" id="KW-1185">Reference proteome</keyword>
<sequence>MSIIAFLSYVILTSITPGPSNILMMNEAQRFGFIGSWRFNSGILSGFAVLGIFSGVFTIGLYNWIPVAEPYFKIAGAVYLLYLARQIGLSKRSKNDSGHVHSSFLSGFIFQIINIKSILFFLTLMSAFILPFHHSMKSIIFYLALAIFLGWLALLLWSGFGAVFKKLFAKHDQAFRVIMCLLLIYSAVSIFL</sequence>
<evidence type="ECO:0000256" key="4">
    <source>
        <dbReference type="ARBA" id="ARBA00022989"/>
    </source>
</evidence>
<evidence type="ECO:0000313" key="8">
    <source>
        <dbReference type="Proteomes" id="UP000196877"/>
    </source>
</evidence>
<feature type="transmembrane region" description="Helical" evidence="6">
    <location>
        <begin position="139"/>
        <end position="162"/>
    </location>
</feature>
<dbReference type="GeneID" id="92851674"/>